<organism evidence="3 4">
    <name type="scientific">Parvularcula marina</name>
    <dbReference type="NCBI Taxonomy" id="2292771"/>
    <lineage>
        <taxon>Bacteria</taxon>
        <taxon>Pseudomonadati</taxon>
        <taxon>Pseudomonadota</taxon>
        <taxon>Alphaproteobacteria</taxon>
        <taxon>Parvularculales</taxon>
        <taxon>Parvularculaceae</taxon>
        <taxon>Parvularcula</taxon>
    </lineage>
</organism>
<proteinExistence type="predicted"/>
<accession>A0A371RKW9</accession>
<dbReference type="PANTHER" id="PTHR13847">
    <property type="entry name" value="SARCOSINE DEHYDROGENASE-RELATED"/>
    <property type="match status" value="1"/>
</dbReference>
<keyword evidence="1" id="KW-0560">Oxidoreductase</keyword>
<protein>
    <submittedName>
        <fullName evidence="3">FAD-dependent oxidoreductase</fullName>
    </submittedName>
</protein>
<dbReference type="GO" id="GO:0016491">
    <property type="term" value="F:oxidoreductase activity"/>
    <property type="evidence" value="ECO:0007669"/>
    <property type="project" value="UniProtKB-KW"/>
</dbReference>
<dbReference type="SUPFAM" id="SSF54373">
    <property type="entry name" value="FAD-linked reductases, C-terminal domain"/>
    <property type="match status" value="1"/>
</dbReference>
<dbReference type="InterPro" id="IPR036188">
    <property type="entry name" value="FAD/NAD-bd_sf"/>
</dbReference>
<dbReference type="PANTHER" id="PTHR13847:SF289">
    <property type="entry name" value="GLYCINE OXIDASE"/>
    <property type="match status" value="1"/>
</dbReference>
<evidence type="ECO:0000259" key="2">
    <source>
        <dbReference type="Pfam" id="PF01266"/>
    </source>
</evidence>
<keyword evidence="4" id="KW-1185">Reference proteome</keyword>
<sequence>MAVQHILIIGDGVIGLSAAWKLARAGHRVTCIGDDGPRSTDAAAGMLAPSFERHHPRAAGSLGALLEEGLTFWPDFARELMNETGQTFGYDQNGIIGISFPSAPSSSAIETEPPAGFPASRAWLVPEEGQADPRLLRSVLLNAFWKAGGTHIQLKADAIECRPEGISVRAGTERFMTDRIVLAGGVRSAELLPGAFEMEGVRGRAFLHHAPELKLTHVVRTQTVYFCPKSDGLLYIGATEEIEAGEPAMFDGLWWEAVSVCPPLQGTERLKVFDGVRPALKSGLPKIGHWAEDERVYLALGHDRNGVLLAPLTADRIVLAHSL</sequence>
<evidence type="ECO:0000313" key="3">
    <source>
        <dbReference type="EMBL" id="RFB06084.1"/>
    </source>
</evidence>
<gene>
    <name evidence="3" type="ORF">DX908_12905</name>
</gene>
<comment type="caution">
    <text evidence="3">The sequence shown here is derived from an EMBL/GenBank/DDBJ whole genome shotgun (WGS) entry which is preliminary data.</text>
</comment>
<feature type="domain" description="FAD dependent oxidoreductase" evidence="2">
    <location>
        <begin position="6"/>
        <end position="316"/>
    </location>
</feature>
<dbReference type="InParanoid" id="A0A371RKW9"/>
<reference evidence="3 4" key="1">
    <citation type="submission" date="2018-08" db="EMBL/GenBank/DDBJ databases">
        <title>Parvularcula sp. SM1705, isolated from surface water of the South Sea China.</title>
        <authorList>
            <person name="Sun L."/>
        </authorList>
    </citation>
    <scope>NUCLEOTIDE SEQUENCE [LARGE SCALE GENOMIC DNA]</scope>
    <source>
        <strain evidence="3 4">SM1705</strain>
    </source>
</reference>
<dbReference type="InterPro" id="IPR006076">
    <property type="entry name" value="FAD-dep_OxRdtase"/>
</dbReference>
<dbReference type="SUPFAM" id="SSF51905">
    <property type="entry name" value="FAD/NAD(P)-binding domain"/>
    <property type="match status" value="1"/>
</dbReference>
<dbReference type="Pfam" id="PF01266">
    <property type="entry name" value="DAO"/>
    <property type="match status" value="1"/>
</dbReference>
<dbReference type="GO" id="GO:0005737">
    <property type="term" value="C:cytoplasm"/>
    <property type="evidence" value="ECO:0007669"/>
    <property type="project" value="TreeGrafter"/>
</dbReference>
<dbReference type="EMBL" id="QUQO01000001">
    <property type="protein sequence ID" value="RFB06084.1"/>
    <property type="molecule type" value="Genomic_DNA"/>
</dbReference>
<dbReference type="Proteomes" id="UP000264589">
    <property type="component" value="Unassembled WGS sequence"/>
</dbReference>
<evidence type="ECO:0000313" key="4">
    <source>
        <dbReference type="Proteomes" id="UP000264589"/>
    </source>
</evidence>
<dbReference type="AlphaFoldDB" id="A0A371RKW9"/>
<evidence type="ECO:0000256" key="1">
    <source>
        <dbReference type="ARBA" id="ARBA00023002"/>
    </source>
</evidence>
<dbReference type="Gene3D" id="3.50.50.60">
    <property type="entry name" value="FAD/NAD(P)-binding domain"/>
    <property type="match status" value="2"/>
</dbReference>
<dbReference type="Gene3D" id="3.30.9.10">
    <property type="entry name" value="D-Amino Acid Oxidase, subunit A, domain 2"/>
    <property type="match status" value="1"/>
</dbReference>
<name>A0A371RKW9_9PROT</name>